<evidence type="ECO:0000313" key="4">
    <source>
        <dbReference type="Proteomes" id="UP001629113"/>
    </source>
</evidence>
<organism evidence="3 4">
    <name type="scientific">Phlyctema vagabunda</name>
    <dbReference type="NCBI Taxonomy" id="108571"/>
    <lineage>
        <taxon>Eukaryota</taxon>
        <taxon>Fungi</taxon>
        <taxon>Dikarya</taxon>
        <taxon>Ascomycota</taxon>
        <taxon>Pezizomycotina</taxon>
        <taxon>Leotiomycetes</taxon>
        <taxon>Helotiales</taxon>
        <taxon>Dermateaceae</taxon>
        <taxon>Phlyctema</taxon>
    </lineage>
</organism>
<dbReference type="EMBL" id="JBFCZG010000001">
    <property type="protein sequence ID" value="KAL3428486.1"/>
    <property type="molecule type" value="Genomic_DNA"/>
</dbReference>
<dbReference type="InterPro" id="IPR057965">
    <property type="entry name" value="STEEP1_dom"/>
</dbReference>
<evidence type="ECO:0000256" key="1">
    <source>
        <dbReference type="SAM" id="MobiDB-lite"/>
    </source>
</evidence>
<feature type="region of interest" description="Disordered" evidence="1">
    <location>
        <begin position="56"/>
        <end position="79"/>
    </location>
</feature>
<reference evidence="3 4" key="1">
    <citation type="submission" date="2024-06" db="EMBL/GenBank/DDBJ databases">
        <title>Complete genome of Phlyctema vagabunda strain 19-DSS-EL-015.</title>
        <authorList>
            <person name="Fiorenzani C."/>
        </authorList>
    </citation>
    <scope>NUCLEOTIDE SEQUENCE [LARGE SCALE GENOMIC DNA]</scope>
    <source>
        <strain evidence="3 4">19-DSS-EL-015</strain>
    </source>
</reference>
<dbReference type="Proteomes" id="UP001629113">
    <property type="component" value="Unassembled WGS sequence"/>
</dbReference>
<keyword evidence="4" id="KW-1185">Reference proteome</keyword>
<name>A0ABR4PYY5_9HELO</name>
<evidence type="ECO:0000313" key="3">
    <source>
        <dbReference type="EMBL" id="KAL3428486.1"/>
    </source>
</evidence>
<proteinExistence type="predicted"/>
<evidence type="ECO:0000259" key="2">
    <source>
        <dbReference type="Pfam" id="PF25809"/>
    </source>
</evidence>
<feature type="domain" description="STEEP1" evidence="2">
    <location>
        <begin position="8"/>
        <end position="164"/>
    </location>
</feature>
<accession>A0ABR4PYY5</accession>
<dbReference type="Pfam" id="PF25809">
    <property type="entry name" value="STEEP1"/>
    <property type="match status" value="1"/>
</dbReference>
<protein>
    <recommendedName>
        <fullName evidence="2">STEEP1 domain-containing protein</fullName>
    </recommendedName>
</protein>
<comment type="caution">
    <text evidence="3">The sequence shown here is derived from an EMBL/GenBank/DDBJ whole genome shotgun (WGS) entry which is preliminary data.</text>
</comment>
<gene>
    <name evidence="3" type="ORF">PVAG01_01995</name>
</gene>
<sequence>MTTLAPPNIHTYHCLCTTLLLASTHDLAALPTRQTLDKAIILPVAALPGHFQTSVRELDEDPDASEEAPSPSNTTTELPQHGYTTLHGLAPDNAHAKAVTVRKDDGFERRVVWRCGRCRVVVGYEVVNQELDERVRREEVSAGGRERILYLLPGGLQRTNTMMQGKKILETEVELGNAGGGGVAVW</sequence>